<dbReference type="GO" id="GO:0016747">
    <property type="term" value="F:acyltransferase activity, transferring groups other than amino-acyl groups"/>
    <property type="evidence" value="ECO:0007669"/>
    <property type="project" value="InterPro"/>
</dbReference>
<protein>
    <submittedName>
        <fullName evidence="2">ElaA protein</fullName>
    </submittedName>
</protein>
<organism evidence="2 3">
    <name type="scientific">Stackebrandtia albiflava</name>
    <dbReference type="NCBI Taxonomy" id="406432"/>
    <lineage>
        <taxon>Bacteria</taxon>
        <taxon>Bacillati</taxon>
        <taxon>Actinomycetota</taxon>
        <taxon>Actinomycetes</taxon>
        <taxon>Glycomycetales</taxon>
        <taxon>Glycomycetaceae</taxon>
        <taxon>Stackebrandtia</taxon>
    </lineage>
</organism>
<dbReference type="AlphaFoldDB" id="A0A562VBI8"/>
<dbReference type="Pfam" id="PF13673">
    <property type="entry name" value="Acetyltransf_10"/>
    <property type="match status" value="1"/>
</dbReference>
<feature type="domain" description="N-acetyltransferase" evidence="1">
    <location>
        <begin position="4"/>
        <end position="143"/>
    </location>
</feature>
<reference evidence="2 3" key="1">
    <citation type="journal article" date="2013" name="Stand. Genomic Sci.">
        <title>Genomic Encyclopedia of Type Strains, Phase I: The one thousand microbial genomes (KMG-I) project.</title>
        <authorList>
            <person name="Kyrpides N.C."/>
            <person name="Woyke T."/>
            <person name="Eisen J.A."/>
            <person name="Garrity G."/>
            <person name="Lilburn T.G."/>
            <person name="Beck B.J."/>
            <person name="Whitman W.B."/>
            <person name="Hugenholtz P."/>
            <person name="Klenk H.P."/>
        </authorList>
    </citation>
    <scope>NUCLEOTIDE SEQUENCE [LARGE SCALE GENOMIC DNA]</scope>
    <source>
        <strain evidence="2 3">DSM 45044</strain>
    </source>
</reference>
<evidence type="ECO:0000313" key="2">
    <source>
        <dbReference type="EMBL" id="TWJ15239.1"/>
    </source>
</evidence>
<evidence type="ECO:0000313" key="3">
    <source>
        <dbReference type="Proteomes" id="UP000321617"/>
    </source>
</evidence>
<accession>A0A562VBI8</accession>
<evidence type="ECO:0000259" key="1">
    <source>
        <dbReference type="PROSITE" id="PS51186"/>
    </source>
</evidence>
<gene>
    <name evidence="2" type="ORF">LX16_0939</name>
</gene>
<proteinExistence type="predicted"/>
<dbReference type="PROSITE" id="PS51186">
    <property type="entry name" value="GNAT"/>
    <property type="match status" value="1"/>
</dbReference>
<dbReference type="CDD" id="cd04301">
    <property type="entry name" value="NAT_SF"/>
    <property type="match status" value="1"/>
</dbReference>
<dbReference type="Gene3D" id="3.40.630.30">
    <property type="match status" value="1"/>
</dbReference>
<dbReference type="SUPFAM" id="SSF55729">
    <property type="entry name" value="Acyl-CoA N-acyltransferases (Nat)"/>
    <property type="match status" value="1"/>
</dbReference>
<name>A0A562VBI8_9ACTN</name>
<dbReference type="InterPro" id="IPR000182">
    <property type="entry name" value="GNAT_dom"/>
</dbReference>
<comment type="caution">
    <text evidence="2">The sequence shown here is derived from an EMBL/GenBank/DDBJ whole genome shotgun (WGS) entry which is preliminary data.</text>
</comment>
<dbReference type="Proteomes" id="UP000321617">
    <property type="component" value="Unassembled WGS sequence"/>
</dbReference>
<sequence>MDAVVVRRFAELDAATLYTLLRLRVAVFVVEQECPYQELDGRDTDPETRHLWIARDGGVAAYLRLLSDREGGYRIGRVCSASDARGEGLADRLMREAVRLTGPAPVRLEAQSYALGFYSRYGFLPDGPEYLEDGIPHTPMLRP</sequence>
<dbReference type="EMBL" id="VLLL01000005">
    <property type="protein sequence ID" value="TWJ15239.1"/>
    <property type="molecule type" value="Genomic_DNA"/>
</dbReference>
<dbReference type="RefSeq" id="WP_147133609.1">
    <property type="nucleotide sequence ID" value="NZ_BAABIJ010000001.1"/>
</dbReference>
<keyword evidence="3" id="KW-1185">Reference proteome</keyword>
<dbReference type="InterPro" id="IPR016181">
    <property type="entry name" value="Acyl_CoA_acyltransferase"/>
</dbReference>
<dbReference type="OrthoDB" id="9796171at2"/>